<accession>A0A1Y2HCT2</accession>
<dbReference type="AlphaFoldDB" id="A0A1Y2HCT2"/>
<proteinExistence type="predicted"/>
<reference evidence="1 2" key="1">
    <citation type="submission" date="2016-07" db="EMBL/GenBank/DDBJ databases">
        <title>Pervasive Adenine N6-methylation of Active Genes in Fungi.</title>
        <authorList>
            <consortium name="DOE Joint Genome Institute"/>
            <person name="Mondo S.J."/>
            <person name="Dannebaum R.O."/>
            <person name="Kuo R.C."/>
            <person name="Labutti K."/>
            <person name="Haridas S."/>
            <person name="Kuo A."/>
            <person name="Salamov A."/>
            <person name="Ahrendt S.R."/>
            <person name="Lipzen A."/>
            <person name="Sullivan W."/>
            <person name="Andreopoulos W.B."/>
            <person name="Clum A."/>
            <person name="Lindquist E."/>
            <person name="Daum C."/>
            <person name="Ramamoorthy G.K."/>
            <person name="Gryganskyi A."/>
            <person name="Culley D."/>
            <person name="Magnuson J.K."/>
            <person name="James T.Y."/>
            <person name="O'Malley M.A."/>
            <person name="Stajich J.E."/>
            <person name="Spatafora J.W."/>
            <person name="Visel A."/>
            <person name="Grigoriev I.V."/>
        </authorList>
    </citation>
    <scope>NUCLEOTIDE SEQUENCE [LARGE SCALE GENOMIC DNA]</scope>
    <source>
        <strain evidence="1 2">PL171</strain>
    </source>
</reference>
<comment type="caution">
    <text evidence="1">The sequence shown here is derived from an EMBL/GenBank/DDBJ whole genome shotgun (WGS) entry which is preliminary data.</text>
</comment>
<evidence type="ECO:0000313" key="2">
    <source>
        <dbReference type="Proteomes" id="UP000193411"/>
    </source>
</evidence>
<organism evidence="1 2">
    <name type="scientific">Catenaria anguillulae PL171</name>
    <dbReference type="NCBI Taxonomy" id="765915"/>
    <lineage>
        <taxon>Eukaryota</taxon>
        <taxon>Fungi</taxon>
        <taxon>Fungi incertae sedis</taxon>
        <taxon>Blastocladiomycota</taxon>
        <taxon>Blastocladiomycetes</taxon>
        <taxon>Blastocladiales</taxon>
        <taxon>Catenariaceae</taxon>
        <taxon>Catenaria</taxon>
    </lineage>
</organism>
<protein>
    <submittedName>
        <fullName evidence="1">Uncharacterized protein</fullName>
    </submittedName>
</protein>
<dbReference type="EMBL" id="MCFL01000059">
    <property type="protein sequence ID" value="ORZ31503.1"/>
    <property type="molecule type" value="Genomic_DNA"/>
</dbReference>
<evidence type="ECO:0000313" key="1">
    <source>
        <dbReference type="EMBL" id="ORZ31503.1"/>
    </source>
</evidence>
<name>A0A1Y2HCT2_9FUNG</name>
<dbReference type="Proteomes" id="UP000193411">
    <property type="component" value="Unassembled WGS sequence"/>
</dbReference>
<gene>
    <name evidence="1" type="ORF">BCR44DRAFT_250766</name>
</gene>
<keyword evidence="2" id="KW-1185">Reference proteome</keyword>
<sequence length="178" mass="20421">MYRRQAKGGKLDATIICELCGIVSSVDFFEGCTIDSWRQAQVPLRNSRSWRSSSFRPAPGSSALLASRFVEKGDRRQGSCTRNRLVYSYHGRPSHTESDERKMPMHLQRRHQPSAYTQCSHIWQLGFHAHMSLARRRIRKVARCTAHGCAMCHCRAAIQRCGHWYHSTGNRSAIQYDP</sequence>